<sequence length="142" mass="16930">MEHGIGYDGTRRKRSHHHLKRTREDDWNTLEFGDDEEYELEYDEEEVEWDEGEEATEHESFTQASSKFSTTNDQAFVLNGKPLMLKEATKKATFAETHVRVTTYLEKNIYQIIQMLRTHNQIESITKFINDSVKEYLMKKYQ</sequence>
<dbReference type="Proteomes" id="UP000559598">
    <property type="component" value="Unassembled WGS sequence"/>
</dbReference>
<name>A0A840E0B2_9BACL</name>
<evidence type="ECO:0000313" key="2">
    <source>
        <dbReference type="EMBL" id="MBB4075658.1"/>
    </source>
</evidence>
<feature type="region of interest" description="Disordered" evidence="1">
    <location>
        <begin position="1"/>
        <end position="25"/>
    </location>
</feature>
<feature type="compositionally biased region" description="Basic residues" evidence="1">
    <location>
        <begin position="11"/>
        <end position="21"/>
    </location>
</feature>
<evidence type="ECO:0000256" key="1">
    <source>
        <dbReference type="SAM" id="MobiDB-lite"/>
    </source>
</evidence>
<proteinExistence type="predicted"/>
<dbReference type="RefSeq" id="WP_183186116.1">
    <property type="nucleotide sequence ID" value="NZ_BMNP01000048.1"/>
</dbReference>
<organism evidence="2 3">
    <name type="scientific">Anoxybacteroides voinovskiense</name>
    <dbReference type="NCBI Taxonomy" id="230470"/>
    <lineage>
        <taxon>Bacteria</taxon>
        <taxon>Bacillati</taxon>
        <taxon>Bacillota</taxon>
        <taxon>Bacilli</taxon>
        <taxon>Bacillales</taxon>
        <taxon>Anoxybacillaceae</taxon>
        <taxon>Anoxybacteroides</taxon>
    </lineage>
</organism>
<evidence type="ECO:0000313" key="3">
    <source>
        <dbReference type="Proteomes" id="UP000559598"/>
    </source>
</evidence>
<reference evidence="2 3" key="1">
    <citation type="submission" date="2020-08" db="EMBL/GenBank/DDBJ databases">
        <title>Genomic Encyclopedia of Type Strains, Phase IV (KMG-IV): sequencing the most valuable type-strain genomes for metagenomic binning, comparative biology and taxonomic classification.</title>
        <authorList>
            <person name="Goeker M."/>
        </authorList>
    </citation>
    <scope>NUCLEOTIDE SEQUENCE [LARGE SCALE GENOMIC DNA]</scope>
    <source>
        <strain evidence="2 3">DSM 17075</strain>
    </source>
</reference>
<dbReference type="EMBL" id="JACIDE010000044">
    <property type="protein sequence ID" value="MBB4075658.1"/>
    <property type="molecule type" value="Genomic_DNA"/>
</dbReference>
<gene>
    <name evidence="2" type="ORF">GGR02_003512</name>
</gene>
<comment type="caution">
    <text evidence="2">The sequence shown here is derived from an EMBL/GenBank/DDBJ whole genome shotgun (WGS) entry which is preliminary data.</text>
</comment>
<accession>A0A840E0B2</accession>
<protein>
    <submittedName>
        <fullName evidence="2">Uncharacterized protein</fullName>
    </submittedName>
</protein>
<keyword evidence="3" id="KW-1185">Reference proteome</keyword>
<dbReference type="AlphaFoldDB" id="A0A840E0B2"/>